<organism evidence="2 3">
    <name type="scientific">Cochliobolus sativus</name>
    <name type="common">Common root rot and spot blotch fungus</name>
    <name type="synonym">Bipolaris sorokiniana</name>
    <dbReference type="NCBI Taxonomy" id="45130"/>
    <lineage>
        <taxon>Eukaryota</taxon>
        <taxon>Fungi</taxon>
        <taxon>Dikarya</taxon>
        <taxon>Ascomycota</taxon>
        <taxon>Pezizomycotina</taxon>
        <taxon>Dothideomycetes</taxon>
        <taxon>Pleosporomycetidae</taxon>
        <taxon>Pleosporales</taxon>
        <taxon>Pleosporineae</taxon>
        <taxon>Pleosporaceae</taxon>
        <taxon>Bipolaris</taxon>
    </lineage>
</organism>
<feature type="compositionally biased region" description="Basic and acidic residues" evidence="1">
    <location>
        <begin position="23"/>
        <end position="39"/>
    </location>
</feature>
<evidence type="ECO:0000313" key="2">
    <source>
        <dbReference type="EMBL" id="KAF5846690.1"/>
    </source>
</evidence>
<reference evidence="2" key="1">
    <citation type="submission" date="2019-11" db="EMBL/GenBank/DDBJ databases">
        <title>Bipolaris sorokiniana Genome sequencing.</title>
        <authorList>
            <person name="Wang H."/>
        </authorList>
    </citation>
    <scope>NUCLEOTIDE SEQUENCE</scope>
</reference>
<evidence type="ECO:0000313" key="3">
    <source>
        <dbReference type="Proteomes" id="UP000624244"/>
    </source>
</evidence>
<proteinExistence type="predicted"/>
<dbReference type="EMBL" id="WNKQ01000015">
    <property type="protein sequence ID" value="KAF5846690.1"/>
    <property type="molecule type" value="Genomic_DNA"/>
</dbReference>
<sequence length="119" mass="12433">MTQSEYEVSRDGAHRHAGLPCKDISHVDRGALDPTRESSHGAESALAIILFLLPLTSLAQAQGPLRVSSSSPLTVPGHSTNPKMATPQSHTFAAEVMQADAPACSHPSSHSSAQPVSTL</sequence>
<dbReference type="AlphaFoldDB" id="A0A8H6DUB3"/>
<dbReference type="Proteomes" id="UP000624244">
    <property type="component" value="Unassembled WGS sequence"/>
</dbReference>
<feature type="region of interest" description="Disordered" evidence="1">
    <location>
        <begin position="1"/>
        <end position="39"/>
    </location>
</feature>
<protein>
    <submittedName>
        <fullName evidence="2">Uncharacterized protein</fullName>
    </submittedName>
</protein>
<name>A0A8H6DUB3_COCSA</name>
<feature type="compositionally biased region" description="Low complexity" evidence="1">
    <location>
        <begin position="101"/>
        <end position="119"/>
    </location>
</feature>
<feature type="region of interest" description="Disordered" evidence="1">
    <location>
        <begin position="64"/>
        <end position="119"/>
    </location>
</feature>
<accession>A0A8H6DUB3</accession>
<feature type="compositionally biased region" description="Polar residues" evidence="1">
    <location>
        <begin position="67"/>
        <end position="91"/>
    </location>
</feature>
<evidence type="ECO:0000256" key="1">
    <source>
        <dbReference type="SAM" id="MobiDB-lite"/>
    </source>
</evidence>
<gene>
    <name evidence="2" type="ORF">GGP41_004695</name>
</gene>
<comment type="caution">
    <text evidence="2">The sequence shown here is derived from an EMBL/GenBank/DDBJ whole genome shotgun (WGS) entry which is preliminary data.</text>
</comment>